<evidence type="ECO:0000256" key="1">
    <source>
        <dbReference type="SAM" id="MobiDB-lite"/>
    </source>
</evidence>
<feature type="region of interest" description="Disordered" evidence="1">
    <location>
        <begin position="43"/>
        <end position="76"/>
    </location>
</feature>
<name>A0AAN9TUH2_9HEMI</name>
<feature type="compositionally biased region" description="Low complexity" evidence="1">
    <location>
        <begin position="486"/>
        <end position="500"/>
    </location>
</feature>
<reference evidence="2 3" key="1">
    <citation type="submission" date="2024-03" db="EMBL/GenBank/DDBJ databases">
        <title>Adaptation during the transition from Ophiocordyceps entomopathogen to insect associate is accompanied by gene loss and intensified selection.</title>
        <authorList>
            <person name="Ward C.M."/>
            <person name="Onetto C.A."/>
            <person name="Borneman A.R."/>
        </authorList>
    </citation>
    <scope>NUCLEOTIDE SEQUENCE [LARGE SCALE GENOMIC DNA]</scope>
    <source>
        <strain evidence="2">AWRI1</strain>
        <tissue evidence="2">Single Adult Female</tissue>
    </source>
</reference>
<feature type="compositionally biased region" description="Basic and acidic residues" evidence="1">
    <location>
        <begin position="365"/>
        <end position="375"/>
    </location>
</feature>
<proteinExistence type="predicted"/>
<feature type="compositionally biased region" description="Low complexity" evidence="1">
    <location>
        <begin position="128"/>
        <end position="147"/>
    </location>
</feature>
<feature type="compositionally biased region" description="Basic residues" evidence="1">
    <location>
        <begin position="458"/>
        <end position="469"/>
    </location>
</feature>
<feature type="compositionally biased region" description="Basic and acidic residues" evidence="1">
    <location>
        <begin position="434"/>
        <end position="457"/>
    </location>
</feature>
<dbReference type="Proteomes" id="UP001367676">
    <property type="component" value="Unassembled WGS sequence"/>
</dbReference>
<dbReference type="AlphaFoldDB" id="A0AAN9TUH2"/>
<sequence>MTAICFVCNLPILSHQVGLVWQGGNGWDDYMREQLEESTLKARLGGRRDSSAQITTISPPTETQETSPPPRHRRRSSLAQLTDILKDWGGSATRKRNKELVRRETLADLAKSLPWPRSDQRKRRESSVDSGVKSSSSSRSRQDSQYSAARADIYQLLNRTSRGASGTLPYNTGDARRSSAEAGRRGSGESGKSSRRDSITTNSPKHGRRFHHAHYHHRGRRDSRPEVAPYRTDDRRTSITGAELQPPAPATRIDCCTQALPPPTIITSSVTSPSTSPSISPPCHTPLVPEPPRDSPPSRPTSPQPQISAVVSAPPTAAATSVSVSTAATESGPGPTTASSPTHPLVTTRRDSTTQVSLTKRRDSRVHVSPERRPSGELPAAKLGRLPRQSKAIDESGFWPGSGGRRGSQPTLPVDETGSGRRARRDSLSPDSARSGRRDSRTHLSPERSGGERDSSPRRKLRRPPHLRRQSTSFAASRRESQQTRSPESGSSCSSRDQSPSRPPPVTYSRAPTIRRQSTTEEILIARGFRRQSTTEEMIRCRNFRRQSSQSDDVCRYRGRRDSCAQITDGTLATMVVETGSTFFDSSTQTDLAEDRFECSAHVSQPHTYSSKPQPSSQDVKDLRCHNTSLNKTFHSFIPVICKGYAHSAASLKSNLQTPL</sequence>
<organism evidence="2 3">
    <name type="scientific">Parthenolecanium corni</name>
    <dbReference type="NCBI Taxonomy" id="536013"/>
    <lineage>
        <taxon>Eukaryota</taxon>
        <taxon>Metazoa</taxon>
        <taxon>Ecdysozoa</taxon>
        <taxon>Arthropoda</taxon>
        <taxon>Hexapoda</taxon>
        <taxon>Insecta</taxon>
        <taxon>Pterygota</taxon>
        <taxon>Neoptera</taxon>
        <taxon>Paraneoptera</taxon>
        <taxon>Hemiptera</taxon>
        <taxon>Sternorrhyncha</taxon>
        <taxon>Coccoidea</taxon>
        <taxon>Coccidae</taxon>
        <taxon>Parthenolecanium</taxon>
    </lineage>
</organism>
<feature type="compositionally biased region" description="Pro residues" evidence="1">
    <location>
        <begin position="279"/>
        <end position="303"/>
    </location>
</feature>
<feature type="region of interest" description="Disordered" evidence="1">
    <location>
        <begin position="112"/>
        <end position="147"/>
    </location>
</feature>
<comment type="caution">
    <text evidence="2">The sequence shown here is derived from an EMBL/GenBank/DDBJ whole genome shotgun (WGS) entry which is preliminary data.</text>
</comment>
<feature type="region of interest" description="Disordered" evidence="1">
    <location>
        <begin position="160"/>
        <end position="518"/>
    </location>
</feature>
<feature type="compositionally biased region" description="Low complexity" evidence="1">
    <location>
        <begin position="304"/>
        <end position="329"/>
    </location>
</feature>
<feature type="compositionally biased region" description="Basic and acidic residues" evidence="1">
    <location>
        <begin position="174"/>
        <end position="198"/>
    </location>
</feature>
<keyword evidence="3" id="KW-1185">Reference proteome</keyword>
<feature type="compositionally biased region" description="Polar residues" evidence="1">
    <location>
        <begin position="160"/>
        <end position="170"/>
    </location>
</feature>
<protein>
    <submittedName>
        <fullName evidence="2">Uncharacterized protein</fullName>
    </submittedName>
</protein>
<feature type="compositionally biased region" description="Low complexity" evidence="1">
    <location>
        <begin position="53"/>
        <end position="66"/>
    </location>
</feature>
<gene>
    <name evidence="2" type="ORF">V9T40_005594</name>
</gene>
<feature type="compositionally biased region" description="Basic residues" evidence="1">
    <location>
        <begin position="205"/>
        <end position="221"/>
    </location>
</feature>
<accession>A0AAN9TUH2</accession>
<evidence type="ECO:0000313" key="2">
    <source>
        <dbReference type="EMBL" id="KAK7604408.1"/>
    </source>
</evidence>
<dbReference type="EMBL" id="JBBCAQ010000003">
    <property type="protein sequence ID" value="KAK7604408.1"/>
    <property type="molecule type" value="Genomic_DNA"/>
</dbReference>
<evidence type="ECO:0000313" key="3">
    <source>
        <dbReference type="Proteomes" id="UP001367676"/>
    </source>
</evidence>
<feature type="compositionally biased region" description="Low complexity" evidence="1">
    <location>
        <begin position="265"/>
        <end position="278"/>
    </location>
</feature>